<dbReference type="InParanoid" id="A0A1X7SS99"/>
<reference evidence="2" key="1">
    <citation type="submission" date="2017-05" db="UniProtKB">
        <authorList>
            <consortium name="EnsemblMetazoa"/>
        </authorList>
    </citation>
    <scope>IDENTIFICATION</scope>
</reference>
<evidence type="ECO:0000256" key="1">
    <source>
        <dbReference type="SAM" id="Phobius"/>
    </source>
</evidence>
<accession>A0A1X7SS99</accession>
<dbReference type="OrthoDB" id="6132182at2759"/>
<feature type="transmembrane region" description="Helical" evidence="1">
    <location>
        <begin position="257"/>
        <end position="279"/>
    </location>
</feature>
<keyword evidence="1" id="KW-1133">Transmembrane helix</keyword>
<keyword evidence="1" id="KW-0812">Transmembrane</keyword>
<dbReference type="EnsemblMetazoa" id="Aqu2.1.04948_001">
    <property type="protein sequence ID" value="Aqu2.1.04948_001"/>
    <property type="gene ID" value="Aqu2.1.04948"/>
</dbReference>
<proteinExistence type="predicted"/>
<dbReference type="AlphaFoldDB" id="A0A1X7SS99"/>
<keyword evidence="1" id="KW-0472">Membrane</keyword>
<name>A0A1X7SS99_AMPQE</name>
<evidence type="ECO:0000313" key="2">
    <source>
        <dbReference type="EnsemblMetazoa" id="Aqu2.1.04948_001"/>
    </source>
</evidence>
<organism evidence="2">
    <name type="scientific">Amphimedon queenslandica</name>
    <name type="common">Sponge</name>
    <dbReference type="NCBI Taxonomy" id="400682"/>
    <lineage>
        <taxon>Eukaryota</taxon>
        <taxon>Metazoa</taxon>
        <taxon>Porifera</taxon>
        <taxon>Demospongiae</taxon>
        <taxon>Heteroscleromorpha</taxon>
        <taxon>Haplosclerida</taxon>
        <taxon>Niphatidae</taxon>
        <taxon>Amphimedon</taxon>
    </lineage>
</organism>
<sequence>MEKHESRDFIKCQMFIDTVTALEGDSDIALPCIEKRIWVRGESGEDVVNLCLEKVHASGIASIDGVFLRRVAFVMSHDGKPPFPLYTDGGIWQVSLFAFRETQNVKVHAHLKEKFKKIFEKFGIDWSKAERKDLAIPMYSSIAASLYMSNFKEGIPPACSAEEQADYWWNIYMKDHESKRFMERTHFIYTVEALENNTQQQKSIPPTQLTKRGGVWPRTTNGEIVNVDLKTQNDRKEKTSKVKHEKFFHKGSCSSRMMCFTVVLTFLVAIGSVVLHYTFSPTIETQLNHTKKDDIYHKPSLESRIWMSGETGED</sequence>
<protein>
    <submittedName>
        <fullName evidence="2">Uncharacterized protein</fullName>
    </submittedName>
</protein>